<dbReference type="STRING" id="444597.BST26_19965"/>
<gene>
    <name evidence="1" type="ORF">BST26_19965</name>
</gene>
<reference evidence="1 2" key="1">
    <citation type="submission" date="2016-12" db="EMBL/GenBank/DDBJ databases">
        <title>The new phylogeny of genus Mycobacterium.</title>
        <authorList>
            <person name="Tortoli E."/>
            <person name="Trovato A."/>
            <person name="Cirillo D.M."/>
        </authorList>
    </citation>
    <scope>NUCLEOTIDE SEQUENCE [LARGE SCALE GENOMIC DNA]</scope>
    <source>
        <strain evidence="1 2">DSM 45130</strain>
    </source>
</reference>
<accession>A0A1X0CVU3</accession>
<comment type="caution">
    <text evidence="1">The sequence shown here is derived from an EMBL/GenBank/DDBJ whole genome shotgun (WGS) entry which is preliminary data.</text>
</comment>
<organism evidence="1 2">
    <name type="scientific">Mycolicibacterium insubricum</name>
    <dbReference type="NCBI Taxonomy" id="444597"/>
    <lineage>
        <taxon>Bacteria</taxon>
        <taxon>Bacillati</taxon>
        <taxon>Actinomycetota</taxon>
        <taxon>Actinomycetes</taxon>
        <taxon>Mycobacteriales</taxon>
        <taxon>Mycobacteriaceae</taxon>
        <taxon>Mycolicibacterium</taxon>
    </lineage>
</organism>
<evidence type="ECO:0000313" key="2">
    <source>
        <dbReference type="Proteomes" id="UP000192801"/>
    </source>
</evidence>
<dbReference type="InterPro" id="IPR007403">
    <property type="entry name" value="DUF456"/>
</dbReference>
<name>A0A1X0CVU3_9MYCO</name>
<dbReference type="Pfam" id="PF04306">
    <property type="entry name" value="DUF456"/>
    <property type="match status" value="1"/>
</dbReference>
<dbReference type="Proteomes" id="UP000192801">
    <property type="component" value="Unassembled WGS sequence"/>
</dbReference>
<sequence>MSTLGVLIVGLVIALGLVGIVVPLLPGGLLVFAAIAVWGVIEGGPWGWGTVGAAAALYLATVVVKYLWPARQMRAAEVPGWVLVLGAVGGVVGFFVIPVLGLPIGFLLGVFAAELVLRRDLRRAAVSTWFAVKAVLLSVGVEFTGALLSALVWLVAVLAG</sequence>
<keyword evidence="2" id="KW-1185">Reference proteome</keyword>
<dbReference type="AlphaFoldDB" id="A0A1X0CVU3"/>
<protein>
    <submittedName>
        <fullName evidence="1">Uncharacterized protein</fullName>
    </submittedName>
</protein>
<proteinExistence type="predicted"/>
<evidence type="ECO:0000313" key="1">
    <source>
        <dbReference type="EMBL" id="ORA64198.1"/>
    </source>
</evidence>
<dbReference type="EMBL" id="MVHS01000076">
    <property type="protein sequence ID" value="ORA64198.1"/>
    <property type="molecule type" value="Genomic_DNA"/>
</dbReference>
<dbReference type="RefSeq" id="WP_083033512.1">
    <property type="nucleotide sequence ID" value="NZ_AP022618.1"/>
</dbReference>